<evidence type="ECO:0000256" key="5">
    <source>
        <dbReference type="ARBA" id="ARBA00023136"/>
    </source>
</evidence>
<protein>
    <submittedName>
        <fullName evidence="8">Uncharacterized protein</fullName>
    </submittedName>
</protein>
<feature type="transmembrane region" description="Helical" evidence="7">
    <location>
        <begin position="179"/>
        <end position="197"/>
    </location>
</feature>
<evidence type="ECO:0000256" key="2">
    <source>
        <dbReference type="ARBA" id="ARBA00008707"/>
    </source>
</evidence>
<accession>A0AAV5EP41</accession>
<dbReference type="PANTHER" id="PTHR31621:SF67">
    <property type="entry name" value="OS01G0389200 PROTEIN"/>
    <property type="match status" value="1"/>
</dbReference>
<proteinExistence type="inferred from homology"/>
<comment type="subcellular location">
    <subcellularLocation>
        <location evidence="1">Membrane</location>
        <topology evidence="1">Multi-pass membrane protein</topology>
    </subcellularLocation>
</comment>
<dbReference type="GO" id="GO:0010256">
    <property type="term" value="P:endomembrane system organization"/>
    <property type="evidence" value="ECO:0007669"/>
    <property type="project" value="TreeGrafter"/>
</dbReference>
<evidence type="ECO:0000256" key="3">
    <source>
        <dbReference type="ARBA" id="ARBA00022692"/>
    </source>
</evidence>
<keyword evidence="4 7" id="KW-1133">Transmembrane helix</keyword>
<organism evidence="8 9">
    <name type="scientific">Eleusine coracana subsp. coracana</name>
    <dbReference type="NCBI Taxonomy" id="191504"/>
    <lineage>
        <taxon>Eukaryota</taxon>
        <taxon>Viridiplantae</taxon>
        <taxon>Streptophyta</taxon>
        <taxon>Embryophyta</taxon>
        <taxon>Tracheophyta</taxon>
        <taxon>Spermatophyta</taxon>
        <taxon>Magnoliopsida</taxon>
        <taxon>Liliopsida</taxon>
        <taxon>Poales</taxon>
        <taxon>Poaceae</taxon>
        <taxon>PACMAD clade</taxon>
        <taxon>Chloridoideae</taxon>
        <taxon>Cynodonteae</taxon>
        <taxon>Eleusininae</taxon>
        <taxon>Eleusine</taxon>
    </lineage>
</organism>
<evidence type="ECO:0000256" key="7">
    <source>
        <dbReference type="SAM" id="Phobius"/>
    </source>
</evidence>
<dbReference type="GO" id="GO:0005737">
    <property type="term" value="C:cytoplasm"/>
    <property type="evidence" value="ECO:0007669"/>
    <property type="project" value="UniProtKB-ARBA"/>
</dbReference>
<gene>
    <name evidence="8" type="primary">gb12057</name>
    <name evidence="8" type="ORF">PR202_gb12057</name>
</gene>
<dbReference type="EMBL" id="BQKI01000077">
    <property type="protein sequence ID" value="GJN24321.1"/>
    <property type="molecule type" value="Genomic_DNA"/>
</dbReference>
<evidence type="ECO:0000313" key="9">
    <source>
        <dbReference type="Proteomes" id="UP001054889"/>
    </source>
</evidence>
<feature type="compositionally biased region" description="Basic and acidic residues" evidence="6">
    <location>
        <begin position="8"/>
        <end position="17"/>
    </location>
</feature>
<feature type="region of interest" description="Disordered" evidence="6">
    <location>
        <begin position="1"/>
        <end position="35"/>
    </location>
</feature>
<evidence type="ECO:0000256" key="6">
    <source>
        <dbReference type="SAM" id="MobiDB-lite"/>
    </source>
</evidence>
<evidence type="ECO:0000313" key="8">
    <source>
        <dbReference type="EMBL" id="GJN24321.1"/>
    </source>
</evidence>
<feature type="transmembrane region" description="Helical" evidence="7">
    <location>
        <begin position="143"/>
        <end position="159"/>
    </location>
</feature>
<comment type="similarity">
    <text evidence="2">Belongs to the plant DMP1 protein family.</text>
</comment>
<dbReference type="InterPro" id="IPR007770">
    <property type="entry name" value="DMP"/>
</dbReference>
<name>A0AAV5EP41_ELECO</name>
<reference evidence="8" key="1">
    <citation type="journal article" date="2018" name="DNA Res.">
        <title>Multiple hybrid de novo genome assembly of finger millet, an orphan allotetraploid crop.</title>
        <authorList>
            <person name="Hatakeyama M."/>
            <person name="Aluri S."/>
            <person name="Balachadran M.T."/>
            <person name="Sivarajan S.R."/>
            <person name="Patrignani A."/>
            <person name="Gruter S."/>
            <person name="Poveda L."/>
            <person name="Shimizu-Inatsugi R."/>
            <person name="Baeten J."/>
            <person name="Francoijs K.J."/>
            <person name="Nataraja K.N."/>
            <person name="Reddy Y.A.N."/>
            <person name="Phadnis S."/>
            <person name="Ravikumar R.L."/>
            <person name="Schlapbach R."/>
            <person name="Sreeman S.M."/>
            <person name="Shimizu K.K."/>
        </authorList>
    </citation>
    <scope>NUCLEOTIDE SEQUENCE</scope>
</reference>
<dbReference type="PANTHER" id="PTHR31621">
    <property type="entry name" value="PROTEIN DMP3"/>
    <property type="match status" value="1"/>
</dbReference>
<feature type="transmembrane region" description="Helical" evidence="7">
    <location>
        <begin position="75"/>
        <end position="94"/>
    </location>
</feature>
<dbReference type="Proteomes" id="UP001054889">
    <property type="component" value="Unassembled WGS sequence"/>
</dbReference>
<reference evidence="8" key="2">
    <citation type="submission" date="2021-12" db="EMBL/GenBank/DDBJ databases">
        <title>Resequencing data analysis of finger millet.</title>
        <authorList>
            <person name="Hatakeyama M."/>
            <person name="Aluri S."/>
            <person name="Balachadran M.T."/>
            <person name="Sivarajan S.R."/>
            <person name="Poveda L."/>
            <person name="Shimizu-Inatsugi R."/>
            <person name="Schlapbach R."/>
            <person name="Sreeman S.M."/>
            <person name="Shimizu K.K."/>
        </authorList>
    </citation>
    <scope>NUCLEOTIDE SEQUENCE</scope>
</reference>
<dbReference type="GO" id="GO:0016020">
    <property type="term" value="C:membrane"/>
    <property type="evidence" value="ECO:0007669"/>
    <property type="project" value="UniProtKB-SubCell"/>
</dbReference>
<evidence type="ECO:0000256" key="1">
    <source>
        <dbReference type="ARBA" id="ARBA00004141"/>
    </source>
</evidence>
<sequence length="234" mass="26157">MASSAVIRNDDDNRNEASRYAPLLPRQRPSVSTDNGKVLSVSTNVLQQLPAGSVMAFQALSSSFTNQGECHPSNWWLSLVLVTLLTLSCIFFSFTDSFVYRGKMCYAMVFPGRLVMFNEGNQQKELRELFPELRKRRVKMTDYVRAFFSAAVFLAYAAGDLGIQNCFFPQASIHTKQLLKNMPLGMAVLSSFVFMAFPTTRKGIDFFSGGDTTAVPSLSSRTIDNIESRLQDPR</sequence>
<comment type="caution">
    <text evidence="8">The sequence shown here is derived from an EMBL/GenBank/DDBJ whole genome shotgun (WGS) entry which is preliminary data.</text>
</comment>
<evidence type="ECO:0000256" key="4">
    <source>
        <dbReference type="ARBA" id="ARBA00022989"/>
    </source>
</evidence>
<dbReference type="AlphaFoldDB" id="A0AAV5EP41"/>
<keyword evidence="5 7" id="KW-0472">Membrane</keyword>
<dbReference type="Pfam" id="PF05078">
    <property type="entry name" value="DUF679"/>
    <property type="match status" value="1"/>
</dbReference>
<keyword evidence="9" id="KW-1185">Reference proteome</keyword>
<keyword evidence="3 7" id="KW-0812">Transmembrane</keyword>